<sequence length="647" mass="70654">MEGEDRGLEKKKNQEVKEQILIDFTIETNDFLANFSSDETLDNYRFSVFMENRNDPDGLDLFKFENHHYMQNPPRMFQQQREHLPSELQRQRQRQTGFCDTRKSLAWDSAFFTSAGVLDPEELSIINRGFKKVERPVLPQILEDSWGSADPSFTLDADGISLESLEGDLFEDVRASIQKSSEAYKTASSACKTGPGGGSLATKKLDVANPNQKKPTSTSRGKIGDRQQPDRIKNEVSYSPQTSGESKFISLKPSTTSNRGTASSVESTKRAKMENRAARRAGGSIMSKKSALRDSCNSSSTFTPPSRSCSTASPANDSHSAASCCTHKRSGGALSDPISKYSTNSIKRKVDPSSRIYSSGSTLKTPKTSRKITELGNSSSSSLFSSITKVSSTSLSSSFDDWSPKSSPSTSSVSSVNLNGKSFIPALSGSLQFNSGKYKSPPKSRTGTSIYSRAASRIRLGESMKSSKEASCATGTAKIAHKSSLKAKEKGTLSLSTKSIERKSQQLCPKMNNSSLYRDETSLQGDSLSLPMKENGDVSITGLENSQHLLIKGKENVFGFEDPVDSLTRHVQGIDLGRDVIIEFKGKKGPARAVSRLSPSLLSLPRKTETVPRTRTPLATKESTYNNSGFFDSSTEPNTKKPEEKAF</sequence>
<comment type="caution">
    <text evidence="2">The sequence shown here is derived from an EMBL/GenBank/DDBJ whole genome shotgun (WGS) entry which is preliminary data.</text>
</comment>
<dbReference type="Proteomes" id="UP001370490">
    <property type="component" value="Unassembled WGS sequence"/>
</dbReference>
<accession>A0AAN8VPH9</accession>
<feature type="compositionally biased region" description="Polar residues" evidence="1">
    <location>
        <begin position="252"/>
        <end position="266"/>
    </location>
</feature>
<dbReference type="PANTHER" id="PTHR33737:SF2">
    <property type="entry name" value="OS12G0102700 PROTEIN"/>
    <property type="match status" value="1"/>
</dbReference>
<name>A0AAN8VPH9_9MAGN</name>
<keyword evidence="3" id="KW-1185">Reference proteome</keyword>
<reference evidence="2 3" key="1">
    <citation type="submission" date="2023-12" db="EMBL/GenBank/DDBJ databases">
        <title>A high-quality genome assembly for Dillenia turbinata (Dilleniales).</title>
        <authorList>
            <person name="Chanderbali A."/>
        </authorList>
    </citation>
    <scope>NUCLEOTIDE SEQUENCE [LARGE SCALE GENOMIC DNA]</scope>
    <source>
        <strain evidence="2">LSX21</strain>
        <tissue evidence="2">Leaf</tissue>
    </source>
</reference>
<dbReference type="EMBL" id="JBAMMX010000009">
    <property type="protein sequence ID" value="KAK6933307.1"/>
    <property type="molecule type" value="Genomic_DNA"/>
</dbReference>
<evidence type="ECO:0000313" key="3">
    <source>
        <dbReference type="Proteomes" id="UP001370490"/>
    </source>
</evidence>
<dbReference type="PANTHER" id="PTHR33737">
    <property type="entry name" value="OS05G0121800 PROTEIN"/>
    <property type="match status" value="1"/>
</dbReference>
<feature type="compositionally biased region" description="Polar residues" evidence="1">
    <location>
        <begin position="295"/>
        <end position="323"/>
    </location>
</feature>
<feature type="compositionally biased region" description="Basic and acidic residues" evidence="1">
    <location>
        <begin position="638"/>
        <end position="647"/>
    </location>
</feature>
<evidence type="ECO:0000256" key="1">
    <source>
        <dbReference type="SAM" id="MobiDB-lite"/>
    </source>
</evidence>
<evidence type="ECO:0000313" key="2">
    <source>
        <dbReference type="EMBL" id="KAK6933307.1"/>
    </source>
</evidence>
<dbReference type="InterPro" id="IPR045882">
    <property type="entry name" value="GPT1/2"/>
</dbReference>
<feature type="region of interest" description="Disordered" evidence="1">
    <location>
        <begin position="395"/>
        <end position="415"/>
    </location>
</feature>
<feature type="region of interest" description="Disordered" evidence="1">
    <location>
        <begin position="184"/>
        <end position="324"/>
    </location>
</feature>
<feature type="region of interest" description="Disordered" evidence="1">
    <location>
        <begin position="336"/>
        <end position="382"/>
    </location>
</feature>
<proteinExistence type="predicted"/>
<protein>
    <submittedName>
        <fullName evidence="2">Uncharacterized protein</fullName>
    </submittedName>
</protein>
<feature type="compositionally biased region" description="Polar residues" evidence="1">
    <location>
        <begin position="621"/>
        <end position="637"/>
    </location>
</feature>
<organism evidence="2 3">
    <name type="scientific">Dillenia turbinata</name>
    <dbReference type="NCBI Taxonomy" id="194707"/>
    <lineage>
        <taxon>Eukaryota</taxon>
        <taxon>Viridiplantae</taxon>
        <taxon>Streptophyta</taxon>
        <taxon>Embryophyta</taxon>
        <taxon>Tracheophyta</taxon>
        <taxon>Spermatophyta</taxon>
        <taxon>Magnoliopsida</taxon>
        <taxon>eudicotyledons</taxon>
        <taxon>Gunneridae</taxon>
        <taxon>Pentapetalae</taxon>
        <taxon>Dilleniales</taxon>
        <taxon>Dilleniaceae</taxon>
        <taxon>Dillenia</taxon>
    </lineage>
</organism>
<dbReference type="GO" id="GO:0008017">
    <property type="term" value="F:microtubule binding"/>
    <property type="evidence" value="ECO:0007669"/>
    <property type="project" value="InterPro"/>
</dbReference>
<feature type="region of interest" description="Disordered" evidence="1">
    <location>
        <begin position="605"/>
        <end position="647"/>
    </location>
</feature>
<feature type="compositionally biased region" description="Polar residues" evidence="1">
    <location>
        <begin position="355"/>
        <end position="366"/>
    </location>
</feature>
<feature type="compositionally biased region" description="Polar residues" evidence="1">
    <location>
        <begin position="236"/>
        <end position="245"/>
    </location>
</feature>
<feature type="compositionally biased region" description="Polar residues" evidence="1">
    <location>
        <begin position="209"/>
        <end position="220"/>
    </location>
</feature>
<feature type="compositionally biased region" description="Basic and acidic residues" evidence="1">
    <location>
        <begin position="267"/>
        <end position="277"/>
    </location>
</feature>
<gene>
    <name evidence="2" type="ORF">RJ641_036201</name>
</gene>
<feature type="compositionally biased region" description="Basic and acidic residues" evidence="1">
    <location>
        <begin position="222"/>
        <end position="234"/>
    </location>
</feature>
<dbReference type="AlphaFoldDB" id="A0AAN8VPH9"/>